<dbReference type="FunFam" id="2.40.50.140:FF:000500">
    <property type="entry name" value="Interferon-activable protein 202"/>
    <property type="match status" value="1"/>
</dbReference>
<dbReference type="GeneID" id="100758550"/>
<dbReference type="PANTHER" id="PTHR12200:SF24">
    <property type="entry name" value="INTERFERON ACTIVATED GENE 207-RELATED"/>
    <property type="match status" value="1"/>
</dbReference>
<dbReference type="RefSeq" id="XP_027274713.1">
    <property type="nucleotide sequence ID" value="XM_027418912.2"/>
</dbReference>
<dbReference type="InterPro" id="IPR004021">
    <property type="entry name" value="HIN200/IF120x"/>
</dbReference>
<evidence type="ECO:0000256" key="3">
    <source>
        <dbReference type="ARBA" id="ARBA00023242"/>
    </source>
</evidence>
<dbReference type="AlphaFoldDB" id="A0A9J7G2S5"/>
<dbReference type="GO" id="GO:0005829">
    <property type="term" value="C:cytosol"/>
    <property type="evidence" value="ECO:0007669"/>
    <property type="project" value="TreeGrafter"/>
</dbReference>
<dbReference type="PANTHER" id="PTHR12200">
    <property type="entry name" value="INTERFERON-INDUCIBLE PROTEIN AIM2 FAMILY MEMBER"/>
    <property type="match status" value="1"/>
</dbReference>
<evidence type="ECO:0000256" key="2">
    <source>
        <dbReference type="ARBA" id="ARBA00008647"/>
    </source>
</evidence>
<feature type="compositionally biased region" description="Low complexity" evidence="4">
    <location>
        <begin position="292"/>
        <end position="305"/>
    </location>
</feature>
<dbReference type="InterPro" id="IPR004020">
    <property type="entry name" value="DAPIN"/>
</dbReference>
<dbReference type="Proteomes" id="UP001108280">
    <property type="component" value="Chromosome 5"/>
</dbReference>
<dbReference type="PROSITE" id="PS50834">
    <property type="entry name" value="HIN_200"/>
    <property type="match status" value="1"/>
</dbReference>
<evidence type="ECO:0000313" key="9">
    <source>
        <dbReference type="RefSeq" id="XP_027274714.1"/>
    </source>
</evidence>
<gene>
    <name evidence="8 9 10" type="primary">LOC100758550</name>
</gene>
<feature type="compositionally biased region" description="Low complexity" evidence="4">
    <location>
        <begin position="545"/>
        <end position="556"/>
    </location>
</feature>
<dbReference type="FunFam" id="1.10.533.10:FF:000011">
    <property type="entry name" value="Myeloid cell nuclear differentiation antigen"/>
    <property type="match status" value="1"/>
</dbReference>
<dbReference type="Pfam" id="PF02760">
    <property type="entry name" value="HIN"/>
    <property type="match status" value="1"/>
</dbReference>
<keyword evidence="3" id="KW-0539">Nucleus</keyword>
<evidence type="ECO:0000313" key="7">
    <source>
        <dbReference type="Proteomes" id="UP001108280"/>
    </source>
</evidence>
<feature type="compositionally biased region" description="Basic residues" evidence="4">
    <location>
        <begin position="84"/>
        <end position="102"/>
    </location>
</feature>
<sequence length="796" mass="86487">MSEYKKIVLLKGFEVMDDYHFRTIKSLLRKELNLTKKLQDEYDRIQVADIMEDTFPQDAGLDKLIKVCEGIKELEDLAKKLKKEKAKVKKQKKEKTKTAVKKAKQDEPSSSQSLPTDDDANNNKDSLKKKRKIPTKSEGGNKKKLTQETTQLPEPSQGSTQTDQGCLQTPQKPPPTPSSSSTNKKQKNTGIKNHSTITTEVPQKKHQLQELSANDISSAASELQSPQGLSSTASRSIKTPCAPPLTGFTSKKSHGSPGPPSLTFPISPASNSSMHQNFPVPLTLSSAVQAPSVSSATPSSSVGVPHMPSETVSSSLNAPQMSPVSVPSSTQNLCPPTAVAFNSMQAPPSSQILAPRSVQTPRVPSATLKRKAQDITTSPATASINVQVPHTLPEAVSRNACTTQVPLRAPSSDIQTLNWATVRAPRNTKVPGPLDTVPIYFLALPSPATTASSLQTSQVLPPPTSKSLAAPQVPLPIETSRVQTTQMHPGAAANFTHPLHAPPVTGSKSVGTTQVPPGVVAPRSGQALPCPKEKSSRNVQAPQMPSATTSSSLLSPRVCPTPASSSLRSSLVPQATTKSSPYRTLGRGNIPKEPSKEEGHQQGPKEVMVLKVTEPFTYDLIKDLWMFHATVATETEFFRVKVFDLTLKDKFIPKKIISISDYFGANGFLEIHKAACVSDVNVNQTMVISNALKQRANATPKIKDLFSQTKGTYVNGEFMVFTKTERNNFIYYGIEDDTGKMEVVVYGRLTSIKCEPGNKLRLVCFELSSSEDTWQLKSVRHSYMQVINVKKKLHQH</sequence>
<feature type="compositionally biased region" description="Polar residues" evidence="4">
    <location>
        <begin position="310"/>
        <end position="330"/>
    </location>
</feature>
<dbReference type="GO" id="GO:0002218">
    <property type="term" value="P:activation of innate immune response"/>
    <property type="evidence" value="ECO:0007669"/>
    <property type="project" value="InterPro"/>
</dbReference>
<dbReference type="Pfam" id="PF02758">
    <property type="entry name" value="PYRIN"/>
    <property type="match status" value="1"/>
</dbReference>
<evidence type="ECO:0000313" key="10">
    <source>
        <dbReference type="RefSeq" id="XP_035301636.1"/>
    </source>
</evidence>
<evidence type="ECO:0000313" key="8">
    <source>
        <dbReference type="RefSeq" id="XP_027274713.1"/>
    </source>
</evidence>
<dbReference type="RefSeq" id="XP_035301636.1">
    <property type="nucleotide sequence ID" value="XM_035445745.1"/>
</dbReference>
<proteinExistence type="inferred from homology"/>
<dbReference type="Gene3D" id="1.10.533.10">
    <property type="entry name" value="Death Domain, Fas"/>
    <property type="match status" value="1"/>
</dbReference>
<dbReference type="GO" id="GO:0005654">
    <property type="term" value="C:nucleoplasm"/>
    <property type="evidence" value="ECO:0007669"/>
    <property type="project" value="TreeGrafter"/>
</dbReference>
<dbReference type="OrthoDB" id="9622064at2759"/>
<reference evidence="7" key="1">
    <citation type="journal article" date="2018" name="Biotechnol. Bioeng.">
        <title>A reference genome of the Chinese hamster based on a hybrid assembly strategy.</title>
        <authorList>
            <person name="Rupp O."/>
            <person name="MacDonald M.L."/>
            <person name="Li S."/>
            <person name="Dhiman H."/>
            <person name="Polson S."/>
            <person name="Griep S."/>
            <person name="Heffner K."/>
            <person name="Hernandez I."/>
            <person name="Brinkrolf K."/>
            <person name="Jadhav V."/>
            <person name="Samoudi M."/>
            <person name="Hao H."/>
            <person name="Kingham B."/>
            <person name="Goesmann A."/>
            <person name="Betenbaugh M.J."/>
            <person name="Lewis N.E."/>
            <person name="Borth N."/>
            <person name="Lee K.H."/>
        </authorList>
    </citation>
    <scope>NUCLEOTIDE SEQUENCE [LARGE SCALE GENOMIC DNA]</scope>
    <source>
        <strain evidence="7">17A/GY</strain>
    </source>
</reference>
<feature type="domain" description="Pyrin" evidence="5">
    <location>
        <begin position="1"/>
        <end position="87"/>
    </location>
</feature>
<dbReference type="SMART" id="SM01289">
    <property type="entry name" value="PYRIN"/>
    <property type="match status" value="1"/>
</dbReference>
<protein>
    <submittedName>
        <fullName evidence="8 9">Pyrin domain-containing protein 3 isoform X1</fullName>
    </submittedName>
</protein>
<dbReference type="GO" id="GO:0035458">
    <property type="term" value="P:cellular response to interferon-beta"/>
    <property type="evidence" value="ECO:0007669"/>
    <property type="project" value="InterPro"/>
</dbReference>
<comment type="subcellular location">
    <subcellularLocation>
        <location evidence="1">Nucleus</location>
    </subcellularLocation>
</comment>
<evidence type="ECO:0000259" key="5">
    <source>
        <dbReference type="PROSITE" id="PS50824"/>
    </source>
</evidence>
<evidence type="ECO:0000256" key="1">
    <source>
        <dbReference type="ARBA" id="ARBA00004123"/>
    </source>
</evidence>
<dbReference type="FunFam" id="2.40.50.140:FF:000101">
    <property type="entry name" value="Myeloid cell nuclear differentiation antigen"/>
    <property type="match status" value="1"/>
</dbReference>
<feature type="domain" description="HIN-200" evidence="6">
    <location>
        <begin position="589"/>
        <end position="787"/>
    </location>
</feature>
<feature type="region of interest" description="Disordered" evidence="4">
    <location>
        <begin position="492"/>
        <end position="605"/>
    </location>
</feature>
<dbReference type="CDD" id="cd08305">
    <property type="entry name" value="Pyrin"/>
    <property type="match status" value="1"/>
</dbReference>
<reference evidence="7" key="2">
    <citation type="journal article" date="2020" name="Biotechnol. Bioeng.">
        <title>Chromosome-scale scaffolds for the Chinese hamster reference genome assembly to facilitate the study of the CHO epigenome.</title>
        <authorList>
            <person name="Hilliard W."/>
            <person name="MacDonald M."/>
            <person name="Lee K.H."/>
        </authorList>
    </citation>
    <scope>NUCLEOTIDE SEQUENCE [LARGE SCALE GENOMIC DNA]</scope>
    <source>
        <strain evidence="7">17A/GY</strain>
    </source>
</reference>
<feature type="compositionally biased region" description="Polar residues" evidence="4">
    <location>
        <begin position="506"/>
        <end position="515"/>
    </location>
</feature>
<feature type="compositionally biased region" description="Polar residues" evidence="4">
    <location>
        <begin position="209"/>
        <end position="237"/>
    </location>
</feature>
<dbReference type="SUPFAM" id="SSF159141">
    <property type="entry name" value="HIN-2000 domain-like"/>
    <property type="match status" value="2"/>
</dbReference>
<feature type="compositionally biased region" description="Polar residues" evidence="4">
    <location>
        <begin position="147"/>
        <end position="167"/>
    </location>
</feature>
<dbReference type="KEGG" id="cge:100758550"/>
<reference evidence="8 9" key="3">
    <citation type="submission" date="2025-04" db="UniProtKB">
        <authorList>
            <consortium name="RefSeq"/>
        </authorList>
    </citation>
    <scope>IDENTIFICATION</scope>
    <source>
        <strain evidence="8 9">17A/GY</strain>
        <tissue evidence="8 9">Liver</tissue>
    </source>
</reference>
<evidence type="ECO:0000259" key="6">
    <source>
        <dbReference type="PROSITE" id="PS50834"/>
    </source>
</evidence>
<accession>A0A9J7G2S5</accession>
<feature type="compositionally biased region" description="Polar residues" evidence="4">
    <location>
        <begin position="190"/>
        <end position="201"/>
    </location>
</feature>
<comment type="similarity">
    <text evidence="2">Belongs to the HIN-200 family.</text>
</comment>
<dbReference type="InterPro" id="IPR012340">
    <property type="entry name" value="NA-bd_OB-fold"/>
</dbReference>
<dbReference type="GO" id="GO:0003690">
    <property type="term" value="F:double-stranded DNA binding"/>
    <property type="evidence" value="ECO:0007669"/>
    <property type="project" value="TreeGrafter"/>
</dbReference>
<feature type="region of interest" description="Disordered" evidence="4">
    <location>
        <begin position="84"/>
        <end position="277"/>
    </location>
</feature>
<name>A0A9J7G2S5_CRIGR</name>
<feature type="compositionally biased region" description="Polar residues" evidence="4">
    <location>
        <begin position="562"/>
        <end position="582"/>
    </location>
</feature>
<dbReference type="InterPro" id="IPR011029">
    <property type="entry name" value="DEATH-like_dom_sf"/>
</dbReference>
<dbReference type="RefSeq" id="XP_027274714.1">
    <property type="nucleotide sequence ID" value="XM_027418913.2"/>
</dbReference>
<feature type="region of interest" description="Disordered" evidence="4">
    <location>
        <begin position="292"/>
        <end position="330"/>
    </location>
</feature>
<dbReference type="PROSITE" id="PS50824">
    <property type="entry name" value="DAPIN"/>
    <property type="match status" value="1"/>
</dbReference>
<keyword evidence="7" id="KW-1185">Reference proteome</keyword>
<evidence type="ECO:0000256" key="4">
    <source>
        <dbReference type="SAM" id="MobiDB-lite"/>
    </source>
</evidence>
<organism evidence="7 8">
    <name type="scientific">Cricetulus griseus</name>
    <name type="common">Chinese hamster</name>
    <name type="synonym">Cricetulus barabensis griseus</name>
    <dbReference type="NCBI Taxonomy" id="10029"/>
    <lineage>
        <taxon>Eukaryota</taxon>
        <taxon>Metazoa</taxon>
        <taxon>Chordata</taxon>
        <taxon>Craniata</taxon>
        <taxon>Vertebrata</taxon>
        <taxon>Euteleostomi</taxon>
        <taxon>Mammalia</taxon>
        <taxon>Eutheria</taxon>
        <taxon>Euarchontoglires</taxon>
        <taxon>Glires</taxon>
        <taxon>Rodentia</taxon>
        <taxon>Myomorpha</taxon>
        <taxon>Muroidea</taxon>
        <taxon>Cricetidae</taxon>
        <taxon>Cricetinae</taxon>
        <taxon>Cricetulus</taxon>
    </lineage>
</organism>
<dbReference type="InterPro" id="IPR040205">
    <property type="entry name" value="HIN-200"/>
</dbReference>
<dbReference type="Gene3D" id="2.40.50.140">
    <property type="entry name" value="Nucleic acid-binding proteins"/>
    <property type="match status" value="2"/>
</dbReference>